<proteinExistence type="predicted"/>
<dbReference type="Proteomes" id="UP001320706">
    <property type="component" value="Unassembled WGS sequence"/>
</dbReference>
<dbReference type="EMBL" id="JAMKPW020000011">
    <property type="protein sequence ID" value="KAK8213188.1"/>
    <property type="molecule type" value="Genomic_DNA"/>
</dbReference>
<keyword evidence="2" id="KW-1185">Reference proteome</keyword>
<organism evidence="1 2">
    <name type="scientific">Zalaria obscura</name>
    <dbReference type="NCBI Taxonomy" id="2024903"/>
    <lineage>
        <taxon>Eukaryota</taxon>
        <taxon>Fungi</taxon>
        <taxon>Dikarya</taxon>
        <taxon>Ascomycota</taxon>
        <taxon>Pezizomycotina</taxon>
        <taxon>Dothideomycetes</taxon>
        <taxon>Dothideomycetidae</taxon>
        <taxon>Dothideales</taxon>
        <taxon>Zalariaceae</taxon>
        <taxon>Zalaria</taxon>
    </lineage>
</organism>
<sequence length="810" mass="89881">MASTRRPQPLEIYQDPIIAYTDHDVETALLRALGPLSDASSKGNIVLNPSTSAPSASSPRKSDRHSSSPPGPLSRNNLKHISMPPPRQPSFVTDSPVKKPYPDYPDFKPKLRQRDAIFGAFPAVQRPMDKENYYHQASYQEPVMQMHEPDYSYKGFNKRTLMDAAPLKDRSNNNTMNKRQKIENAEDDFVLPAPADMPKVEDDGTKPSISYANLIGMAILRAPARRLTLAQIYKWISDNFRYYRENESTSGGWQNSIRHNLSLNKNFIKQERPKDDPGKGNYWAIEPGKERVFCKDLIPRKAVSGEGAPFMHAMPISRPPSAPAIGQFTLAPNPVRRGTPKAIDSSKFPEPDDAFSSDGTIPASDPALQEDDQDIIAMPPPASRTIRSSPPPQDIGSSPPPMVAQPVRQGTPPQFPSSIRKRKAGGNNDSGYYSSIESSVNRGPAYAHIVPTSDADLERSRHKRGRAEEELARIRSSSYDSPTKSKVHKRQRSLLGMTSPERPHTSHSVAGFPPLTPAVEFKRPMRPPPSVSPNTNLRNHRNRIRQLLGSPEKNFTPLRETDHTWSPAFNLQDHEFVSPLKQNSTPWKDSLFNSAFDIFQQNDSGHSEDLTARGSPAKRPRIDRAVSSSGILADITGSAKGSGNKQQLDSPFNMVAFSPFKFTPTSIEHLRSPAKLGSPLKRQLPVSQFSEQENMERPSTSVSNGTAPEWLDLSLENYFGGIPMQQTPRRSVGGGEKWDHSLNDFFGTDMPSEGTEEEGVDILQEFGKIGSQMPIQRSGGFSLSQEQPSGSGSPVKRHRPQMSRSVTTRF</sequence>
<reference evidence="1" key="1">
    <citation type="submission" date="2024-02" db="EMBL/GenBank/DDBJ databases">
        <title>Metagenome Assembled Genome of Zalaria obscura JY119.</title>
        <authorList>
            <person name="Vighnesh L."/>
            <person name="Jagadeeshwari U."/>
            <person name="Venkata Ramana C."/>
            <person name="Sasikala C."/>
        </authorList>
    </citation>
    <scope>NUCLEOTIDE SEQUENCE</scope>
    <source>
        <strain evidence="1">JY119</strain>
    </source>
</reference>
<name>A0ACC3SG23_9PEZI</name>
<gene>
    <name evidence="1" type="primary">HCM1</name>
    <name evidence="1" type="ORF">M8818_002486</name>
</gene>
<comment type="caution">
    <text evidence="1">The sequence shown here is derived from an EMBL/GenBank/DDBJ whole genome shotgun (WGS) entry which is preliminary data.</text>
</comment>
<evidence type="ECO:0000313" key="2">
    <source>
        <dbReference type="Proteomes" id="UP001320706"/>
    </source>
</evidence>
<protein>
    <submittedName>
        <fullName evidence="1">Forkhead transcription factor</fullName>
    </submittedName>
</protein>
<accession>A0ACC3SG23</accession>
<evidence type="ECO:0000313" key="1">
    <source>
        <dbReference type="EMBL" id="KAK8213188.1"/>
    </source>
</evidence>